<keyword evidence="1" id="KW-1133">Transmembrane helix</keyword>
<evidence type="ECO:0000259" key="3">
    <source>
        <dbReference type="Pfam" id="PF13004"/>
    </source>
</evidence>
<dbReference type="EMBL" id="JABXWD010000507">
    <property type="protein sequence ID" value="MBV6343263.1"/>
    <property type="molecule type" value="Genomic_DNA"/>
</dbReference>
<keyword evidence="1" id="KW-0472">Membrane</keyword>
<feature type="transmembrane region" description="Helical" evidence="1">
    <location>
        <begin position="20"/>
        <end position="43"/>
    </location>
</feature>
<dbReference type="CDD" id="cd14948">
    <property type="entry name" value="BACON"/>
    <property type="match status" value="1"/>
</dbReference>
<dbReference type="InterPro" id="IPR011460">
    <property type="entry name" value="Lcl_C"/>
</dbReference>
<feature type="domain" description="BACON" evidence="4">
    <location>
        <begin position="480"/>
        <end position="537"/>
    </location>
</feature>
<evidence type="ECO:0000313" key="6">
    <source>
        <dbReference type="Proteomes" id="UP001196980"/>
    </source>
</evidence>
<name>A0ABS6S4E9_9BACT</name>
<dbReference type="RefSeq" id="WP_218253870.1">
    <property type="nucleotide sequence ID" value="NZ_JABXWD010000507.1"/>
</dbReference>
<feature type="non-terminal residue" evidence="5">
    <location>
        <position position="537"/>
    </location>
</feature>
<evidence type="ECO:0000256" key="1">
    <source>
        <dbReference type="SAM" id="Phobius"/>
    </source>
</evidence>
<reference evidence="5 6" key="1">
    <citation type="journal article" date="2020" name="J Geophys Res Biogeosci">
        <title>Magnetotaxis as an Adaptation to Enable Bacterial Shuttling of Microbial Sulfur and Sulfur Cycling Across Aquatic Oxic#Anoxic Interfaces.</title>
        <authorList>
            <person name="Li J."/>
            <person name="Liu P."/>
            <person name="Wang J."/>
            <person name="Roberts A.P."/>
            <person name="Pan Y."/>
        </authorList>
    </citation>
    <scope>NUCLEOTIDE SEQUENCE [LARGE SCALE GENOMIC DNA]</scope>
    <source>
        <strain evidence="5 6">MYR-1_YQ</strain>
    </source>
</reference>
<accession>A0ABS6S4E9</accession>
<evidence type="ECO:0000259" key="4">
    <source>
        <dbReference type="Pfam" id="PF19190"/>
    </source>
</evidence>
<sequence length="537" mass="56687">MFGRENNQTSVKYLQLYSVFSIRVLFMLTLIAVFGAMCINNVYAGTIRLPQTGQTVSYASGDDSAIKAGVAWPVPRLMDNGDQTVTDKLTGLIWAQEAGTATVGGCLGGPKTWHAALDYVACLNAANYLGHNDWRLPNINELQSLIDGQRDNPALPSGHPFQHVQSNGSYTLRYWSSTALGYSGTEYVWTLIISDGFVAYAHMNNQHDVWPVRGSNGPIFPAMTPQTGQTVSYASGDDGAVRAGVAWPDPRFTDNGDQTLTDQLTGLVWPSDAGTPSVNNCTDGQMNWQAALSYVSCLNTNNYLGHNDWRLPNRTELRSIVDFGTFSPTFKYPFHNGDGTPYWSSSTCASSMVSAWIIGTYGPVEISQKAGYFLALPVRNGSVTPACTSYTVTPASRNLPSTGGTDSVNVTANTGCAWTASSNVAWITINAGSSGSGNGNVSYTVAANTGTSSRTGTMTIAGQAFTVTQAAATPTCTSYTITPTSKSFPSSVGTDSVSVTANTGCSWSASSNAAWITINAGSSGSGNGSVSYTVAAN</sequence>
<dbReference type="InterPro" id="IPR024361">
    <property type="entry name" value="BACON"/>
</dbReference>
<dbReference type="Proteomes" id="UP001196980">
    <property type="component" value="Unassembled WGS sequence"/>
</dbReference>
<keyword evidence="1" id="KW-0812">Transmembrane</keyword>
<feature type="domain" description="BACON" evidence="3">
    <location>
        <begin position="417"/>
        <end position="470"/>
    </location>
</feature>
<dbReference type="Pfam" id="PF13004">
    <property type="entry name" value="BACON"/>
    <property type="match status" value="1"/>
</dbReference>
<dbReference type="PANTHER" id="PTHR35812:SF1">
    <property type="entry name" value="LIPOPROTEIN"/>
    <property type="match status" value="1"/>
</dbReference>
<gene>
    <name evidence="5" type="ORF">HWQ67_16925</name>
</gene>
<feature type="domain" description="Lcl C-terminal" evidence="2">
    <location>
        <begin position="258"/>
        <end position="379"/>
    </location>
</feature>
<keyword evidence="6" id="KW-1185">Reference proteome</keyword>
<dbReference type="PANTHER" id="PTHR35812">
    <property type="entry name" value="LIPOPROTEIN"/>
    <property type="match status" value="1"/>
</dbReference>
<organism evidence="5 6">
    <name type="scientific">Candidatus Magnetobacterium casense</name>
    <dbReference type="NCBI Taxonomy" id="1455061"/>
    <lineage>
        <taxon>Bacteria</taxon>
        <taxon>Pseudomonadati</taxon>
        <taxon>Nitrospirota</taxon>
        <taxon>Thermodesulfovibrionia</taxon>
        <taxon>Thermodesulfovibrionales</taxon>
        <taxon>Candidatus Magnetobacteriaceae</taxon>
        <taxon>Candidatus Magnetobacterium</taxon>
    </lineage>
</organism>
<protein>
    <submittedName>
        <fullName evidence="5">DUF1566 domain-containing protein</fullName>
    </submittedName>
</protein>
<dbReference type="Pfam" id="PF07603">
    <property type="entry name" value="Lcl_C"/>
    <property type="match status" value="2"/>
</dbReference>
<dbReference type="Pfam" id="PF19190">
    <property type="entry name" value="BACON_2"/>
    <property type="match status" value="1"/>
</dbReference>
<evidence type="ECO:0000259" key="2">
    <source>
        <dbReference type="Pfam" id="PF07603"/>
    </source>
</evidence>
<comment type="caution">
    <text evidence="5">The sequence shown here is derived from an EMBL/GenBank/DDBJ whole genome shotgun (WGS) entry which is preliminary data.</text>
</comment>
<feature type="domain" description="Lcl C-terminal" evidence="2">
    <location>
        <begin position="83"/>
        <end position="213"/>
    </location>
</feature>
<proteinExistence type="predicted"/>
<evidence type="ECO:0000313" key="5">
    <source>
        <dbReference type="EMBL" id="MBV6343263.1"/>
    </source>
</evidence>